<proteinExistence type="inferred from homology"/>
<dbReference type="InterPro" id="IPR010158">
    <property type="entry name" value="Amidase_Cbmase"/>
</dbReference>
<accession>A0A8J3QA97</accession>
<dbReference type="InterPro" id="IPR002933">
    <property type="entry name" value="Peptidase_M20"/>
</dbReference>
<name>A0A8J3QA97_9ACTN</name>
<dbReference type="RefSeq" id="WP_203910833.1">
    <property type="nucleotide sequence ID" value="NZ_BONY01000032.1"/>
</dbReference>
<feature type="binding site" evidence="4">
    <location>
        <position position="252"/>
    </location>
    <ligand>
        <name>allantoate</name>
        <dbReference type="ChEBI" id="CHEBI:17536"/>
    </ligand>
</feature>
<evidence type="ECO:0000256" key="3">
    <source>
        <dbReference type="PIRSR" id="PIRSR001235-1"/>
    </source>
</evidence>
<dbReference type="PANTHER" id="PTHR32494">
    <property type="entry name" value="ALLANTOATE DEIMINASE-RELATED"/>
    <property type="match status" value="1"/>
</dbReference>
<keyword evidence="2 5" id="KW-0378">Hydrolase</keyword>
<dbReference type="PIRSF" id="PIRSF001235">
    <property type="entry name" value="Amidase_carbamoylase"/>
    <property type="match status" value="1"/>
</dbReference>
<comment type="similarity">
    <text evidence="1">Belongs to the peptidase M20 family.</text>
</comment>
<evidence type="ECO:0000313" key="6">
    <source>
        <dbReference type="Proteomes" id="UP000612899"/>
    </source>
</evidence>
<comment type="cofactor">
    <cofactor evidence="3">
        <name>Zn(2+)</name>
        <dbReference type="ChEBI" id="CHEBI:29105"/>
    </cofactor>
    <text evidence="3">Binds 2 Zn(2+) ions per subunit.</text>
</comment>
<organism evidence="5 6">
    <name type="scientific">Rhizocola hellebori</name>
    <dbReference type="NCBI Taxonomy" id="1392758"/>
    <lineage>
        <taxon>Bacteria</taxon>
        <taxon>Bacillati</taxon>
        <taxon>Actinomycetota</taxon>
        <taxon>Actinomycetes</taxon>
        <taxon>Micromonosporales</taxon>
        <taxon>Micromonosporaceae</taxon>
        <taxon>Rhizocola</taxon>
    </lineage>
</organism>
<feature type="binding site" evidence="3">
    <location>
        <position position="81"/>
    </location>
    <ligand>
        <name>Zn(2+)</name>
        <dbReference type="ChEBI" id="CHEBI:29105"/>
        <label>2</label>
    </ligand>
</feature>
<dbReference type="NCBIfam" id="TIGR01879">
    <property type="entry name" value="hydantase"/>
    <property type="match status" value="1"/>
</dbReference>
<feature type="binding site" evidence="3">
    <location>
        <position position="81"/>
    </location>
    <ligand>
        <name>Zn(2+)</name>
        <dbReference type="ChEBI" id="CHEBI:29105"/>
        <label>1</label>
    </ligand>
</feature>
<dbReference type="NCBIfam" id="NF006770">
    <property type="entry name" value="PRK09290.1-4"/>
    <property type="match status" value="1"/>
</dbReference>
<feature type="binding site" evidence="3">
    <location>
        <position position="355"/>
    </location>
    <ligand>
        <name>Zn(2+)</name>
        <dbReference type="ChEBI" id="CHEBI:29105"/>
        <label>2</label>
    </ligand>
</feature>
<feature type="binding site" evidence="3">
    <location>
        <position position="172"/>
    </location>
    <ligand>
        <name>Zn(2+)</name>
        <dbReference type="ChEBI" id="CHEBI:29105"/>
        <label>1</label>
    </ligand>
</feature>
<dbReference type="GO" id="GO:0046872">
    <property type="term" value="F:metal ion binding"/>
    <property type="evidence" value="ECO:0007669"/>
    <property type="project" value="UniProtKB-KW"/>
</dbReference>
<keyword evidence="3" id="KW-0862">Zinc</keyword>
<reference evidence="5" key="1">
    <citation type="submission" date="2021-01" db="EMBL/GenBank/DDBJ databases">
        <title>Whole genome shotgun sequence of Rhizocola hellebori NBRC 109834.</title>
        <authorList>
            <person name="Komaki H."/>
            <person name="Tamura T."/>
        </authorList>
    </citation>
    <scope>NUCLEOTIDE SEQUENCE</scope>
    <source>
        <strain evidence="5">NBRC 109834</strain>
    </source>
</reference>
<feature type="binding site" evidence="4">
    <location>
        <position position="265"/>
    </location>
    <ligand>
        <name>allantoate</name>
        <dbReference type="ChEBI" id="CHEBI:17536"/>
    </ligand>
</feature>
<dbReference type="InterPro" id="IPR036264">
    <property type="entry name" value="Bact_exopeptidase_dim_dom"/>
</dbReference>
<comment type="caution">
    <text evidence="5">The sequence shown here is derived from an EMBL/GenBank/DDBJ whole genome shotgun (WGS) entry which is preliminary data.</text>
</comment>
<dbReference type="SUPFAM" id="SSF55031">
    <property type="entry name" value="Bacterial exopeptidase dimerisation domain"/>
    <property type="match status" value="1"/>
</dbReference>
<dbReference type="PANTHER" id="PTHR32494:SF5">
    <property type="entry name" value="ALLANTOATE AMIDOHYDROLASE"/>
    <property type="match status" value="1"/>
</dbReference>
<evidence type="ECO:0000256" key="1">
    <source>
        <dbReference type="ARBA" id="ARBA00006153"/>
    </source>
</evidence>
<keyword evidence="6" id="KW-1185">Reference proteome</keyword>
<dbReference type="Gene3D" id="3.40.630.10">
    <property type="entry name" value="Zn peptidases"/>
    <property type="match status" value="1"/>
</dbReference>
<dbReference type="Gene3D" id="3.30.70.360">
    <property type="match status" value="1"/>
</dbReference>
<dbReference type="GO" id="GO:0016813">
    <property type="term" value="F:hydrolase activity, acting on carbon-nitrogen (but not peptide) bonds, in linear amidines"/>
    <property type="evidence" value="ECO:0007669"/>
    <property type="project" value="InterPro"/>
</dbReference>
<feature type="binding site" evidence="3">
    <location>
        <position position="70"/>
    </location>
    <ligand>
        <name>Zn(2+)</name>
        <dbReference type="ChEBI" id="CHEBI:29105"/>
        <label>1</label>
    </ligand>
</feature>
<dbReference type="Proteomes" id="UP000612899">
    <property type="component" value="Unassembled WGS sequence"/>
</dbReference>
<evidence type="ECO:0000256" key="2">
    <source>
        <dbReference type="ARBA" id="ARBA00022801"/>
    </source>
</evidence>
<evidence type="ECO:0000313" key="5">
    <source>
        <dbReference type="EMBL" id="GIH07034.1"/>
    </source>
</evidence>
<feature type="binding site" evidence="3">
    <location>
        <position position="116"/>
    </location>
    <ligand>
        <name>Zn(2+)</name>
        <dbReference type="ChEBI" id="CHEBI:29105"/>
        <label>2</label>
    </ligand>
</feature>
<evidence type="ECO:0000256" key="4">
    <source>
        <dbReference type="PIRSR" id="PIRSR001235-2"/>
    </source>
</evidence>
<dbReference type="AlphaFoldDB" id="A0A8J3QA97"/>
<keyword evidence="3" id="KW-0479">Metal-binding</keyword>
<sequence length="382" mass="41009">MRLLEEIAHIGRDPHTGGYLRYAWTPADLELRAWFRAQAEQRGLDVEEDGNGNIFAWWGSGGDAVVTGSHFDSVPQGGAYDGPLGIVSALLAVDELRSQNMKPKRSIGIAVFAEEEGSRFGLACLGSRLLTGAVDPAIDLSDRDGVRLQEVITPAGRRDDILARIGCFIELHIEQGRALTQPVGVASAIWPHGRWRLDFTGEPNHAGTTLMADRRDPMITFAFTVLAANKEARQRGAHATIGRVSVQPNATNGIASRVSAWLDARAAATDTVDHLVSAVFEKAQERSKRDGTSVELTTESVSGETLFDTELRDRLAKVLDDAPILPTGAGHDAGVLSAHVPTAMLFVRNPTGVSHSPTEHATDSDCEAGVAALARVLRDLTC</sequence>
<dbReference type="Pfam" id="PF01546">
    <property type="entry name" value="Peptidase_M20"/>
    <property type="match status" value="1"/>
</dbReference>
<dbReference type="SUPFAM" id="SSF53187">
    <property type="entry name" value="Zn-dependent exopeptidases"/>
    <property type="match status" value="1"/>
</dbReference>
<dbReference type="EMBL" id="BONY01000032">
    <property type="protein sequence ID" value="GIH07034.1"/>
    <property type="molecule type" value="Genomic_DNA"/>
</dbReference>
<protein>
    <submittedName>
        <fullName evidence="5">Zn-dependent hydrolase</fullName>
    </submittedName>
</protein>
<feature type="binding site" evidence="4">
    <location>
        <position position="194"/>
    </location>
    <ligand>
        <name>allantoate</name>
        <dbReference type="ChEBI" id="CHEBI:17536"/>
    </ligand>
</feature>
<gene>
    <name evidence="5" type="ORF">Rhe02_51010</name>
</gene>